<dbReference type="OrthoDB" id="459910at2"/>
<evidence type="ECO:0000259" key="4">
    <source>
        <dbReference type="Pfam" id="PF14159"/>
    </source>
</evidence>
<name>B0C0F1_ACAM1</name>
<dbReference type="PANTHER" id="PTHR33222:SF4">
    <property type="entry name" value="PROTEIN CURVATURE THYLAKOID 1A, CHLOROPLASTIC"/>
    <property type="match status" value="1"/>
</dbReference>
<dbReference type="KEGG" id="amr:AM1_4669"/>
<dbReference type="PANTHER" id="PTHR33222">
    <property type="match status" value="1"/>
</dbReference>
<reference evidence="5 6" key="1">
    <citation type="journal article" date="2008" name="Proc. Natl. Acad. Sci. U.S.A.">
        <title>Niche adaptation and genome expansion in the chlorophyll d-producing cyanobacterium Acaryochloris marina.</title>
        <authorList>
            <person name="Swingley W.D."/>
            <person name="Chen M."/>
            <person name="Cheung P.C."/>
            <person name="Conrad A.L."/>
            <person name="Dejesa L.C."/>
            <person name="Hao J."/>
            <person name="Honchak B.M."/>
            <person name="Karbach L.E."/>
            <person name="Kurdoglu A."/>
            <person name="Lahiri S."/>
            <person name="Mastrian S.D."/>
            <person name="Miyashita H."/>
            <person name="Page L."/>
            <person name="Ramakrishna P."/>
            <person name="Satoh S."/>
            <person name="Sattley W.M."/>
            <person name="Shimada Y."/>
            <person name="Taylor H.L."/>
            <person name="Tomo T."/>
            <person name="Tsuchiya T."/>
            <person name="Wang Z.T."/>
            <person name="Raymond J."/>
            <person name="Mimuro M."/>
            <person name="Blankenship R.E."/>
            <person name="Touchman J.W."/>
        </authorList>
    </citation>
    <scope>NUCLEOTIDE SEQUENCE [LARGE SCALE GENOMIC DNA]</scope>
    <source>
        <strain evidence="6">MBIC 11017</strain>
    </source>
</reference>
<dbReference type="EMBL" id="CP000828">
    <property type="protein sequence ID" value="ABW29643.1"/>
    <property type="molecule type" value="Genomic_DNA"/>
</dbReference>
<keyword evidence="6" id="KW-1185">Reference proteome</keyword>
<dbReference type="InterPro" id="IPR025564">
    <property type="entry name" value="CAAD_dom"/>
</dbReference>
<feature type="region of interest" description="Disordered" evidence="2">
    <location>
        <begin position="1"/>
        <end position="30"/>
    </location>
</feature>
<dbReference type="AlphaFoldDB" id="B0C0F1"/>
<protein>
    <recommendedName>
        <fullName evidence="4">Cyanobacterial aminoacyl-tRNA synthetase CAAD domain-containing protein</fullName>
    </recommendedName>
</protein>
<feature type="domain" description="Cyanobacterial aminoacyl-tRNA synthetase CAAD" evidence="4">
    <location>
        <begin position="52"/>
        <end position="136"/>
    </location>
</feature>
<accession>B0C0F1</accession>
<dbReference type="Proteomes" id="UP000000268">
    <property type="component" value="Chromosome"/>
</dbReference>
<dbReference type="GO" id="GO:0016020">
    <property type="term" value="C:membrane"/>
    <property type="evidence" value="ECO:0007669"/>
    <property type="project" value="UniProtKB-SubCell"/>
</dbReference>
<evidence type="ECO:0000313" key="6">
    <source>
        <dbReference type="Proteomes" id="UP000000268"/>
    </source>
</evidence>
<proteinExistence type="predicted"/>
<feature type="transmembrane region" description="Helical" evidence="3">
    <location>
        <begin position="65"/>
        <end position="85"/>
    </location>
</feature>
<gene>
    <name evidence="5" type="ordered locus">AM1_4669</name>
</gene>
<evidence type="ECO:0000313" key="5">
    <source>
        <dbReference type="EMBL" id="ABW29643.1"/>
    </source>
</evidence>
<feature type="transmembrane region" description="Helical" evidence="3">
    <location>
        <begin position="91"/>
        <end position="111"/>
    </location>
</feature>
<comment type="subcellular location">
    <subcellularLocation>
        <location evidence="1">Membrane</location>
        <topology evidence="1">Multi-pass membrane protein</topology>
    </subcellularLocation>
</comment>
<feature type="compositionally biased region" description="Polar residues" evidence="2">
    <location>
        <begin position="8"/>
        <end position="30"/>
    </location>
</feature>
<keyword evidence="3" id="KW-0472">Membrane</keyword>
<keyword evidence="3" id="KW-0812">Transmembrane</keyword>
<dbReference type="InterPro" id="IPR033344">
    <property type="entry name" value="CURT1"/>
</dbReference>
<dbReference type="GO" id="GO:0009579">
    <property type="term" value="C:thylakoid"/>
    <property type="evidence" value="ECO:0007669"/>
    <property type="project" value="InterPro"/>
</dbReference>
<dbReference type="HOGENOM" id="CLU_137945_0_0_3"/>
<dbReference type="Pfam" id="PF14159">
    <property type="entry name" value="CAAD"/>
    <property type="match status" value="1"/>
</dbReference>
<sequence length="138" mass="15053">MDADQETKTTANLDVSTETSGSLSPLSADDSTSIDVNEIGKQLRDFVDTFPKQVGETYSIYKKPLNLFLVISAAAVAAAVANGVLDVLNSIPFVAPLLELIGLGYSAWFAWNYLTYAEKRQQLVEDYRQLKAKVTGQS</sequence>
<keyword evidence="3" id="KW-1133">Transmembrane helix</keyword>
<organism evidence="5 6">
    <name type="scientific">Acaryochloris marina (strain MBIC 11017)</name>
    <dbReference type="NCBI Taxonomy" id="329726"/>
    <lineage>
        <taxon>Bacteria</taxon>
        <taxon>Bacillati</taxon>
        <taxon>Cyanobacteriota</taxon>
        <taxon>Cyanophyceae</taxon>
        <taxon>Acaryochloridales</taxon>
        <taxon>Acaryochloridaceae</taxon>
        <taxon>Acaryochloris</taxon>
    </lineage>
</organism>
<evidence type="ECO:0000256" key="1">
    <source>
        <dbReference type="ARBA" id="ARBA00004141"/>
    </source>
</evidence>
<evidence type="ECO:0000256" key="3">
    <source>
        <dbReference type="SAM" id="Phobius"/>
    </source>
</evidence>
<dbReference type="STRING" id="329726.AM1_4669"/>
<dbReference type="RefSeq" id="WP_010471642.1">
    <property type="nucleotide sequence ID" value="NC_009925.1"/>
</dbReference>
<dbReference type="eggNOG" id="COG2815">
    <property type="taxonomic scope" value="Bacteria"/>
</dbReference>
<evidence type="ECO:0000256" key="2">
    <source>
        <dbReference type="SAM" id="MobiDB-lite"/>
    </source>
</evidence>